<dbReference type="NCBIfam" id="NF010190">
    <property type="entry name" value="PRK13669.1"/>
    <property type="match status" value="1"/>
</dbReference>
<evidence type="ECO:0000313" key="3">
    <source>
        <dbReference type="Proteomes" id="UP001231362"/>
    </source>
</evidence>
<protein>
    <recommendedName>
        <fullName evidence="1">UPF0349 protein J2S07_001627</fullName>
    </recommendedName>
</protein>
<dbReference type="EMBL" id="JAUSTU010000006">
    <property type="protein sequence ID" value="MDQ0155322.1"/>
    <property type="molecule type" value="Genomic_DNA"/>
</dbReference>
<proteinExistence type="inferred from homology"/>
<dbReference type="Proteomes" id="UP001231362">
    <property type="component" value="Unassembled WGS sequence"/>
</dbReference>
<dbReference type="InterPro" id="IPR009910">
    <property type="entry name" value="DUF1450"/>
</dbReference>
<dbReference type="InterPro" id="IPR022916">
    <property type="entry name" value="UPF0349"/>
</dbReference>
<reference evidence="2 3" key="1">
    <citation type="submission" date="2023-07" db="EMBL/GenBank/DDBJ databases">
        <title>Genomic Encyclopedia of Type Strains, Phase IV (KMG-IV): sequencing the most valuable type-strain genomes for metagenomic binning, comparative biology and taxonomic classification.</title>
        <authorList>
            <person name="Goeker M."/>
        </authorList>
    </citation>
    <scope>NUCLEOTIDE SEQUENCE [LARGE SCALE GENOMIC DNA]</scope>
    <source>
        <strain evidence="2 3">DSM 23948</strain>
    </source>
</reference>
<comment type="similarity">
    <text evidence="1">Belongs to the UPF0349 family.</text>
</comment>
<evidence type="ECO:0000256" key="1">
    <source>
        <dbReference type="HAMAP-Rule" id="MF_01542"/>
    </source>
</evidence>
<gene>
    <name evidence="2" type="ORF">J2S07_001627</name>
</gene>
<dbReference type="Pfam" id="PF07293">
    <property type="entry name" value="DUF1450"/>
    <property type="match status" value="1"/>
</dbReference>
<sequence>MLKPIIEFCISNLANGSQQALEKLEKDPNLDIIEYGCLSYCGKCATSLYALVEGEVVTGETPDELVENIYRHLEENPMF</sequence>
<dbReference type="HAMAP" id="MF_01542">
    <property type="entry name" value="UPF0349"/>
    <property type="match status" value="1"/>
</dbReference>
<accession>A0ABT9V305</accession>
<keyword evidence="3" id="KW-1185">Reference proteome</keyword>
<evidence type="ECO:0000313" key="2">
    <source>
        <dbReference type="EMBL" id="MDQ0155322.1"/>
    </source>
</evidence>
<name>A0ABT9V305_9BACL</name>
<comment type="caution">
    <text evidence="2">The sequence shown here is derived from an EMBL/GenBank/DDBJ whole genome shotgun (WGS) entry which is preliminary data.</text>
</comment>
<organism evidence="2 3">
    <name type="scientific">Anoxybacillus andreesenii</name>
    <dbReference type="NCBI Taxonomy" id="1325932"/>
    <lineage>
        <taxon>Bacteria</taxon>
        <taxon>Bacillati</taxon>
        <taxon>Bacillota</taxon>
        <taxon>Bacilli</taxon>
        <taxon>Bacillales</taxon>
        <taxon>Anoxybacillaceae</taxon>
        <taxon>Anoxybacillus</taxon>
    </lineage>
</organism>
<dbReference type="RefSeq" id="WP_307149890.1">
    <property type="nucleotide sequence ID" value="NZ_JAUSTU010000006.1"/>
</dbReference>